<proteinExistence type="predicted"/>
<reference evidence="2" key="2">
    <citation type="submission" date="2021-02" db="EMBL/GenBank/DDBJ databases">
        <title>Aspergillus puulaauensis MK2 genome sequence.</title>
        <authorList>
            <person name="Futagami T."/>
            <person name="Mori K."/>
            <person name="Kadooka C."/>
            <person name="Tanaka T."/>
        </authorList>
    </citation>
    <scope>NUCLEOTIDE SEQUENCE</scope>
    <source>
        <strain evidence="2">MK2</strain>
    </source>
</reference>
<reference evidence="2" key="1">
    <citation type="submission" date="2021-01" db="EMBL/GenBank/DDBJ databases">
        <authorList>
            <consortium name="Aspergillus puulaauensis MK2 genome sequencing consortium"/>
            <person name="Kazuki M."/>
            <person name="Futagami T."/>
        </authorList>
    </citation>
    <scope>NUCLEOTIDE SEQUENCE</scope>
    <source>
        <strain evidence="2">MK2</strain>
    </source>
</reference>
<dbReference type="InterPro" id="IPR012341">
    <property type="entry name" value="6hp_glycosidase-like_sf"/>
</dbReference>
<feature type="binding site" evidence="1">
    <location>
        <position position="368"/>
    </location>
    <ligand>
        <name>Zn(2+)</name>
        <dbReference type="ChEBI" id="CHEBI:29105"/>
    </ligand>
</feature>
<dbReference type="GeneID" id="64971933"/>
<dbReference type="GO" id="GO:0031179">
    <property type="term" value="P:peptide modification"/>
    <property type="evidence" value="ECO:0007669"/>
    <property type="project" value="InterPro"/>
</dbReference>
<dbReference type="Proteomes" id="UP000654913">
    <property type="component" value="Chromosome 3"/>
</dbReference>
<dbReference type="PANTHER" id="PTHR12736">
    <property type="entry name" value="LANC-LIKE PROTEIN"/>
    <property type="match status" value="1"/>
</dbReference>
<dbReference type="AlphaFoldDB" id="A0A7R7XIZ6"/>
<dbReference type="EMBL" id="AP024445">
    <property type="protein sequence ID" value="BCS21928.1"/>
    <property type="molecule type" value="Genomic_DNA"/>
</dbReference>
<dbReference type="PANTHER" id="PTHR12736:SF7">
    <property type="entry name" value="LANC-LIKE PROTEIN 3"/>
    <property type="match status" value="1"/>
</dbReference>
<dbReference type="SUPFAM" id="SSF158745">
    <property type="entry name" value="LanC-like"/>
    <property type="match status" value="1"/>
</dbReference>
<feature type="binding site" evidence="1">
    <location>
        <position position="367"/>
    </location>
    <ligand>
        <name>Zn(2+)</name>
        <dbReference type="ChEBI" id="CHEBI:29105"/>
    </ligand>
</feature>
<dbReference type="Gene3D" id="1.50.10.10">
    <property type="match status" value="1"/>
</dbReference>
<evidence type="ECO:0000256" key="1">
    <source>
        <dbReference type="PIRSR" id="PIRSR607822-1"/>
    </source>
</evidence>
<protein>
    <recommendedName>
        <fullName evidence="4">Lanthionine synthetase C family protein</fullName>
    </recommendedName>
</protein>
<sequence>MSDRPQFYPNTLELPQINQPTLHQALTDLSTAVHNGVKIIETGDPARGQYDGRGIFSGDLGIALTYLRLAHQAPSLGERGESIPNFYALSVARIPEHGPDLPLQVGGLSPLPSKSPIAAVAVRILHKSATDIAGTISDADIACLGDAVKLALSHGATSFYHGHDLGADEVLFGRTGLLWVLLNIRAKADTFPSAQRELLRPVLDDNIPDLLRRIVDSGREGSAHYVKKHGEKDPLPLMWPWMPGHYGIGWAHGLTGIIPVLLASHPEEVKPYLSEIGRTITALCNICIENDGHLPTTIPPRHSNSCRDAPLVQICHGAPAILGLLGSSMKNTDLLLNHWTPAWETAARLATERVWDEGLLSKGGSLCHGITGNAWPLLMLHDVFEYSRDTLSRARENYHSRQEQGQGAKEIPEILSGDFFLARALAMILHARETQPYNHAKSPKTASNDYRMPDHPYSLFEGLAGMLCAWAETVAVLRARLRKMELSETEGEGGLAQDEAFEKCTEQQLGFPCLGGNGAVGVL</sequence>
<evidence type="ECO:0008006" key="4">
    <source>
        <dbReference type="Google" id="ProtNLM"/>
    </source>
</evidence>
<dbReference type="PRINTS" id="PR01950">
    <property type="entry name" value="LANCSUPER"/>
</dbReference>
<evidence type="ECO:0000313" key="2">
    <source>
        <dbReference type="EMBL" id="BCS21928.1"/>
    </source>
</evidence>
<dbReference type="GO" id="GO:0005886">
    <property type="term" value="C:plasma membrane"/>
    <property type="evidence" value="ECO:0007669"/>
    <property type="project" value="TreeGrafter"/>
</dbReference>
<keyword evidence="1" id="KW-0479">Metal-binding</keyword>
<dbReference type="SMART" id="SM01260">
    <property type="entry name" value="LANC_like"/>
    <property type="match status" value="1"/>
</dbReference>
<name>A0A7R7XIZ6_9EURO</name>
<dbReference type="GO" id="GO:0046872">
    <property type="term" value="F:metal ion binding"/>
    <property type="evidence" value="ECO:0007669"/>
    <property type="project" value="UniProtKB-KW"/>
</dbReference>
<gene>
    <name evidence="2" type="ORF">APUU_30153S</name>
</gene>
<accession>A0A7R7XIZ6</accession>
<dbReference type="KEGG" id="apuu:APUU_30153S"/>
<organism evidence="2 3">
    <name type="scientific">Aspergillus puulaauensis</name>
    <dbReference type="NCBI Taxonomy" id="1220207"/>
    <lineage>
        <taxon>Eukaryota</taxon>
        <taxon>Fungi</taxon>
        <taxon>Dikarya</taxon>
        <taxon>Ascomycota</taxon>
        <taxon>Pezizomycotina</taxon>
        <taxon>Eurotiomycetes</taxon>
        <taxon>Eurotiomycetidae</taxon>
        <taxon>Eurotiales</taxon>
        <taxon>Aspergillaceae</taxon>
        <taxon>Aspergillus</taxon>
    </lineage>
</organism>
<dbReference type="InterPro" id="IPR007822">
    <property type="entry name" value="LANC-like"/>
</dbReference>
<dbReference type="RefSeq" id="XP_041554122.1">
    <property type="nucleotide sequence ID" value="XM_041701214.1"/>
</dbReference>
<feature type="binding site" evidence="1">
    <location>
        <position position="315"/>
    </location>
    <ligand>
        <name>Zn(2+)</name>
        <dbReference type="ChEBI" id="CHEBI:29105"/>
    </ligand>
</feature>
<dbReference type="CDD" id="cd04794">
    <property type="entry name" value="euk_LANCL"/>
    <property type="match status" value="1"/>
</dbReference>
<keyword evidence="3" id="KW-1185">Reference proteome</keyword>
<dbReference type="OrthoDB" id="10257263at2759"/>
<evidence type="ECO:0000313" key="3">
    <source>
        <dbReference type="Proteomes" id="UP000654913"/>
    </source>
</evidence>
<keyword evidence="1" id="KW-0862">Zinc</keyword>
<dbReference type="Pfam" id="PF05147">
    <property type="entry name" value="LANC_like"/>
    <property type="match status" value="1"/>
</dbReference>
<dbReference type="GO" id="GO:0005975">
    <property type="term" value="P:carbohydrate metabolic process"/>
    <property type="evidence" value="ECO:0007669"/>
    <property type="project" value="InterPro"/>
</dbReference>